<feature type="transmembrane region" description="Helical" evidence="1">
    <location>
        <begin position="318"/>
        <end position="337"/>
    </location>
</feature>
<feature type="transmembrane region" description="Helical" evidence="1">
    <location>
        <begin position="357"/>
        <end position="375"/>
    </location>
</feature>
<keyword evidence="1" id="KW-1133">Transmembrane helix</keyword>
<keyword evidence="1" id="KW-0812">Transmembrane</keyword>
<feature type="domain" description="Membrane protein 6-pyruvoyl-tetrahydropterin synthase-related" evidence="2">
    <location>
        <begin position="84"/>
        <end position="405"/>
    </location>
</feature>
<feature type="transmembrane region" description="Helical" evidence="1">
    <location>
        <begin position="79"/>
        <end position="99"/>
    </location>
</feature>
<evidence type="ECO:0000259" key="2">
    <source>
        <dbReference type="Pfam" id="PF10131"/>
    </source>
</evidence>
<reference evidence="4" key="1">
    <citation type="submission" date="2021-01" db="EMBL/GenBank/DDBJ databases">
        <title>Draft genome sequence of Nasalis larvatus strain YZ03.</title>
        <authorList>
            <person name="Suzuki-Hashido N."/>
            <person name="Tsuchida S."/>
            <person name="Hayakawa T."/>
        </authorList>
    </citation>
    <scope>NUCLEOTIDE SEQUENCE [LARGE SCALE GENOMIC DNA]</scope>
    <source>
        <strain evidence="4">YZ03</strain>
    </source>
</reference>
<sequence>METEKNRKTKLDYQAFLPYAALFLLAAYFAFRQMRTGNIIIGSDTIFHYNRFYEAAEQIKHGNFNWFMSLYGYNRSGRVINALYGPLFAYANGLLLLAVGTWYRYQLVSSFIVYLVGGFGMYAALRRFKARRSVATILAMLYLTIGWLPRWQGATNFSGISAAMMPYGILVAADMIFDKEKPIHWVKLGLLMAVALEVHLLTAVMYMAFLLPAWLYAMIKNKGQQKLWLSTCQAVGLAVLLALNTLAPLFWMSKSNHLAAPSTMGMMGNALHLKHTYVAVAPTGLLGYNQRDGLTYWMFYIFLFQLGYAIWQRQKSQINCWLSLYGGFWLLLSSRLVPWDHISNRLPALARYLQFPSRFTCIAYPLLLIGMGMSAEIMLRKSRRWSWLVYGVTGAALVLSTSSMVRYMNAYAWNGYLNNVGHNASSKFGREVTAPGKYKSRRSGRYTVSLTDSRKQALRQTNAATHSKDLHKFLTLTKKPIADYLPVYKQDPKPVINGWAEGYKNRVYWHLQTVKASKSYNKTVLSHKVRKGVKFKALKGGRLRLTWTSTGKKKRLPIVTYAQSKLTVNGKLLAKYRRSRIGAPKVASRKGKNVAVLEFVTPLWMKLLLAISLLSWPGFICASLGVKLRA</sequence>
<dbReference type="Pfam" id="PF10131">
    <property type="entry name" value="PTPS_related"/>
    <property type="match status" value="1"/>
</dbReference>
<feature type="transmembrane region" description="Helical" evidence="1">
    <location>
        <begin position="227"/>
        <end position="251"/>
    </location>
</feature>
<keyword evidence="3" id="KW-0132">Cell division</keyword>
<feature type="transmembrane region" description="Helical" evidence="1">
    <location>
        <begin position="189"/>
        <end position="215"/>
    </location>
</feature>
<dbReference type="Proteomes" id="UP000616547">
    <property type="component" value="Unassembled WGS sequence"/>
</dbReference>
<feature type="transmembrane region" description="Helical" evidence="1">
    <location>
        <begin position="105"/>
        <end position="125"/>
    </location>
</feature>
<dbReference type="RefSeq" id="WP_201331294.1">
    <property type="nucleotide sequence ID" value="NZ_BOCG01000401.1"/>
</dbReference>
<gene>
    <name evidence="3" type="ORF">lacNasYZ03_14120</name>
</gene>
<keyword evidence="4" id="KW-1185">Reference proteome</keyword>
<keyword evidence="1" id="KW-0472">Membrane</keyword>
<feature type="transmembrane region" description="Helical" evidence="1">
    <location>
        <begin position="294"/>
        <end position="311"/>
    </location>
</feature>
<dbReference type="GO" id="GO:0051301">
    <property type="term" value="P:cell division"/>
    <property type="evidence" value="ECO:0007669"/>
    <property type="project" value="UniProtKB-KW"/>
</dbReference>
<evidence type="ECO:0000256" key="1">
    <source>
        <dbReference type="SAM" id="Phobius"/>
    </source>
</evidence>
<dbReference type="EMBL" id="BOCI01000411">
    <property type="protein sequence ID" value="GHW01725.1"/>
    <property type="molecule type" value="Genomic_DNA"/>
</dbReference>
<keyword evidence="3" id="KW-0131">Cell cycle</keyword>
<accession>A0ABQ3W8P6</accession>
<feature type="transmembrane region" description="Helical" evidence="1">
    <location>
        <begin position="157"/>
        <end position="177"/>
    </location>
</feature>
<comment type="caution">
    <text evidence="3">The sequence shown here is derived from an EMBL/GenBank/DDBJ whole genome shotgun (WGS) entry which is preliminary data.</text>
</comment>
<feature type="transmembrane region" description="Helical" evidence="1">
    <location>
        <begin position="603"/>
        <end position="626"/>
    </location>
</feature>
<organism evidence="3 4">
    <name type="scientific">Lactobacillus nasalidis</name>
    <dbReference type="NCBI Taxonomy" id="2797258"/>
    <lineage>
        <taxon>Bacteria</taxon>
        <taxon>Bacillati</taxon>
        <taxon>Bacillota</taxon>
        <taxon>Bacilli</taxon>
        <taxon>Lactobacillales</taxon>
        <taxon>Lactobacillaceae</taxon>
        <taxon>Lactobacillus</taxon>
    </lineage>
</organism>
<evidence type="ECO:0000313" key="4">
    <source>
        <dbReference type="Proteomes" id="UP000616547"/>
    </source>
</evidence>
<evidence type="ECO:0000313" key="3">
    <source>
        <dbReference type="EMBL" id="GHW01725.1"/>
    </source>
</evidence>
<feature type="transmembrane region" description="Helical" evidence="1">
    <location>
        <begin position="387"/>
        <end position="408"/>
    </location>
</feature>
<name>A0ABQ3W8P6_9LACO</name>
<proteinExistence type="predicted"/>
<protein>
    <submittedName>
        <fullName evidence="3">Cell division protein</fullName>
    </submittedName>
</protein>
<feature type="transmembrane region" description="Helical" evidence="1">
    <location>
        <begin position="13"/>
        <end position="31"/>
    </location>
</feature>
<dbReference type="InterPro" id="IPR018776">
    <property type="entry name" value="Membrane_prot_PTPS-rel_domain"/>
</dbReference>